<proteinExistence type="predicted"/>
<keyword evidence="3" id="KW-1185">Reference proteome</keyword>
<name>A0AAV9VT32_9PEZI</name>
<dbReference type="AlphaFoldDB" id="A0AAV9VT32"/>
<evidence type="ECO:0000313" key="3">
    <source>
        <dbReference type="Proteomes" id="UP001370758"/>
    </source>
</evidence>
<dbReference type="EMBL" id="JAVHJL010000012">
    <property type="protein sequence ID" value="KAK6495932.1"/>
    <property type="molecule type" value="Genomic_DNA"/>
</dbReference>
<reference evidence="2 3" key="1">
    <citation type="submission" date="2023-08" db="EMBL/GenBank/DDBJ databases">
        <authorList>
            <person name="Palmer J.M."/>
        </authorList>
    </citation>
    <scope>NUCLEOTIDE SEQUENCE [LARGE SCALE GENOMIC DNA]</scope>
    <source>
        <strain evidence="2 3">TWF481</strain>
    </source>
</reference>
<feature type="domain" description="Myb-like" evidence="1">
    <location>
        <begin position="5"/>
        <end position="61"/>
    </location>
</feature>
<comment type="caution">
    <text evidence="2">The sequence shown here is derived from an EMBL/GenBank/DDBJ whole genome shotgun (WGS) entry which is preliminary data.</text>
</comment>
<dbReference type="PROSITE" id="PS50090">
    <property type="entry name" value="MYB_LIKE"/>
    <property type="match status" value="1"/>
</dbReference>
<dbReference type="Proteomes" id="UP001370758">
    <property type="component" value="Unassembled WGS sequence"/>
</dbReference>
<protein>
    <recommendedName>
        <fullName evidence="1">Myb-like domain-containing protein</fullName>
    </recommendedName>
</protein>
<dbReference type="InterPro" id="IPR001005">
    <property type="entry name" value="SANT/Myb"/>
</dbReference>
<accession>A0AAV9VT32</accession>
<sequence>MIKAQPSMEKRRWTKSEINLLQRLKGENNMEWDTIYIQFTAQFPDNSRTLDSLRSKYFRMLPKKEPSTYLCISRKPVYLVYEITSPVSFLWVIYEPIISTPIRIHRLNIVILLYPSFRMDSDAEYPGFVRFLRDIFLEQKVGRESASFSKRQILDVVQDMGMCIDVGSVVTKTNEKYKNLQAENIHRVIQCEIYSNLYDEAFEKLSFRQRLRQVGLRKYAVDVISFWSASRGFELSAVTLALLYLQTKIKKKREKYFSLDNYTPRALTTRYLDLDGDCLYLVGPMKQISVAIENCHLAPLGIPPPSWFSSTETMVYFHTHEFWARYYCRWLTNLHPRIKFGILAFELPRTISTWVGAREVSDKGGRQLRVKPGQDCVLIGCIRVGRSYGVLS</sequence>
<organism evidence="2 3">
    <name type="scientific">Arthrobotrys musiformis</name>
    <dbReference type="NCBI Taxonomy" id="47236"/>
    <lineage>
        <taxon>Eukaryota</taxon>
        <taxon>Fungi</taxon>
        <taxon>Dikarya</taxon>
        <taxon>Ascomycota</taxon>
        <taxon>Pezizomycotina</taxon>
        <taxon>Orbiliomycetes</taxon>
        <taxon>Orbiliales</taxon>
        <taxon>Orbiliaceae</taxon>
        <taxon>Arthrobotrys</taxon>
    </lineage>
</organism>
<gene>
    <name evidence="2" type="ORF">TWF481_002977</name>
</gene>
<evidence type="ECO:0000259" key="1">
    <source>
        <dbReference type="PROSITE" id="PS50090"/>
    </source>
</evidence>
<evidence type="ECO:0000313" key="2">
    <source>
        <dbReference type="EMBL" id="KAK6495932.1"/>
    </source>
</evidence>